<protein>
    <submittedName>
        <fullName evidence="1">Uncharacterized protein</fullName>
    </submittedName>
</protein>
<gene>
    <name evidence="1" type="ORF">FRX94_02845</name>
</gene>
<dbReference type="AlphaFoldDB" id="A0A5C5UQD0"/>
<comment type="caution">
    <text evidence="1">The sequence shown here is derived from an EMBL/GenBank/DDBJ whole genome shotgun (WGS) entry which is preliminary data.</text>
</comment>
<reference evidence="1 2" key="1">
    <citation type="submission" date="2019-08" db="EMBL/GenBank/DDBJ databases">
        <authorList>
            <person name="Lei W."/>
        </authorList>
    </citation>
    <scope>NUCLEOTIDE SEQUENCE [LARGE SCALE GENOMIC DNA]</scope>
    <source>
        <strain evidence="1 2">CCUG 58627</strain>
    </source>
</reference>
<accession>A0A5C5UQD0</accession>
<organism evidence="1 2">
    <name type="scientific">Corynebacterium canis</name>
    <dbReference type="NCBI Taxonomy" id="679663"/>
    <lineage>
        <taxon>Bacteria</taxon>
        <taxon>Bacillati</taxon>
        <taxon>Actinomycetota</taxon>
        <taxon>Actinomycetes</taxon>
        <taxon>Mycobacteriales</taxon>
        <taxon>Corynebacteriaceae</taxon>
        <taxon>Corynebacterium</taxon>
    </lineage>
</organism>
<dbReference type="EMBL" id="VOHM01000004">
    <property type="protein sequence ID" value="TWT28524.1"/>
    <property type="molecule type" value="Genomic_DNA"/>
</dbReference>
<dbReference type="RefSeq" id="WP_146323610.1">
    <property type="nucleotide sequence ID" value="NZ_BAABLR010000014.1"/>
</dbReference>
<evidence type="ECO:0000313" key="2">
    <source>
        <dbReference type="Proteomes" id="UP000320791"/>
    </source>
</evidence>
<proteinExistence type="predicted"/>
<dbReference type="OrthoDB" id="4426143at2"/>
<dbReference type="Proteomes" id="UP000320791">
    <property type="component" value="Unassembled WGS sequence"/>
</dbReference>
<sequence>MQVTDAKLRHRELTQEVYDIGDEVATYIDNLVEALTDWDTELVADCRLEFEEIVVEARDDSRRVVAELAGVRQALVSGLRSGSMSTARTTREAMVERPSRLRAVDLMREYPLSGSPVAVRQLADALNARSSAVVEHLGEITEWVIDQTAVAADDLDSLSLPQLFSRTRDLVACAVEAWFIAVAEAHPAYTRTMRGHNPPQFLMERARIDAVVARVARRRAETAHDKGFAS</sequence>
<name>A0A5C5UQD0_9CORY</name>
<evidence type="ECO:0000313" key="1">
    <source>
        <dbReference type="EMBL" id="TWT28524.1"/>
    </source>
</evidence>
<keyword evidence="2" id="KW-1185">Reference proteome</keyword>